<evidence type="ECO:0000256" key="2">
    <source>
        <dbReference type="ARBA" id="ARBA00022598"/>
    </source>
</evidence>
<protein>
    <submittedName>
        <fullName evidence="7">Elongation factor P--(R)-beta-lysine ligase</fullName>
    </submittedName>
</protein>
<dbReference type="PANTHER" id="PTHR42918">
    <property type="entry name" value="LYSYL-TRNA SYNTHETASE"/>
    <property type="match status" value="1"/>
</dbReference>
<dbReference type="Pfam" id="PF00152">
    <property type="entry name" value="tRNA-synt_2"/>
    <property type="match status" value="1"/>
</dbReference>
<reference evidence="7" key="1">
    <citation type="journal article" date="2014" name="Int. J. Syst. Evol. Microbiol.">
        <title>Complete genome sequence of Corynebacterium casei LMG S-19264T (=DSM 44701T), isolated from a smear-ripened cheese.</title>
        <authorList>
            <consortium name="US DOE Joint Genome Institute (JGI-PGF)"/>
            <person name="Walter F."/>
            <person name="Albersmeier A."/>
            <person name="Kalinowski J."/>
            <person name="Ruckert C."/>
        </authorList>
    </citation>
    <scope>NUCLEOTIDE SEQUENCE</scope>
    <source>
        <strain evidence="7">NBRC 110071</strain>
    </source>
</reference>
<name>A0AA37S8R6_9GAMM</name>
<dbReference type="FunFam" id="3.30.930.10:FF:000017">
    <property type="entry name" value="Elongation factor P--(R)-beta-lysine ligase"/>
    <property type="match status" value="1"/>
</dbReference>
<keyword evidence="4" id="KW-0067">ATP-binding</keyword>
<dbReference type="InterPro" id="IPR006195">
    <property type="entry name" value="aa-tRNA-synth_II"/>
</dbReference>
<dbReference type="EMBL" id="BSNM01000006">
    <property type="protein sequence ID" value="GLQ30621.1"/>
    <property type="molecule type" value="Genomic_DNA"/>
</dbReference>
<comment type="catalytic activity">
    <reaction evidence="5">
        <text>D-beta-lysine + L-lysyl-[protein] + ATP = N(6)-((3R)-3,6-diaminohexanoyl)-L-lysyl-[protein] + AMP + diphosphate + H(+)</text>
        <dbReference type="Rhea" id="RHEA:83435"/>
        <dbReference type="Rhea" id="RHEA-COMP:9752"/>
        <dbReference type="Rhea" id="RHEA-COMP:20131"/>
        <dbReference type="ChEBI" id="CHEBI:15378"/>
        <dbReference type="ChEBI" id="CHEBI:29969"/>
        <dbReference type="ChEBI" id="CHEBI:30616"/>
        <dbReference type="ChEBI" id="CHEBI:33019"/>
        <dbReference type="ChEBI" id="CHEBI:84138"/>
        <dbReference type="ChEBI" id="CHEBI:156053"/>
        <dbReference type="ChEBI" id="CHEBI:456215"/>
    </reaction>
    <physiologicalReaction direction="left-to-right" evidence="5">
        <dbReference type="Rhea" id="RHEA:83436"/>
    </physiologicalReaction>
</comment>
<dbReference type="GO" id="GO:0004824">
    <property type="term" value="F:lysine-tRNA ligase activity"/>
    <property type="evidence" value="ECO:0007669"/>
    <property type="project" value="InterPro"/>
</dbReference>
<gene>
    <name evidence="7" type="ORF">GCM10007876_10990</name>
</gene>
<evidence type="ECO:0000256" key="3">
    <source>
        <dbReference type="ARBA" id="ARBA00022741"/>
    </source>
</evidence>
<dbReference type="PROSITE" id="PS50862">
    <property type="entry name" value="AA_TRNA_LIGASE_II"/>
    <property type="match status" value="1"/>
</dbReference>
<keyword evidence="8" id="KW-1185">Reference proteome</keyword>
<dbReference type="RefSeq" id="WP_284379744.1">
    <property type="nucleotide sequence ID" value="NZ_BSNM01000006.1"/>
</dbReference>
<dbReference type="GO" id="GO:0000049">
    <property type="term" value="F:tRNA binding"/>
    <property type="evidence" value="ECO:0007669"/>
    <property type="project" value="TreeGrafter"/>
</dbReference>
<dbReference type="AlphaFoldDB" id="A0AA37S8R6"/>
<dbReference type="NCBIfam" id="NF006828">
    <property type="entry name" value="PRK09350.1"/>
    <property type="match status" value="1"/>
</dbReference>
<dbReference type="InterPro" id="IPR004364">
    <property type="entry name" value="Aa-tRNA-synt_II"/>
</dbReference>
<dbReference type="InterPro" id="IPR045864">
    <property type="entry name" value="aa-tRNA-synth_II/BPL/LPL"/>
</dbReference>
<dbReference type="SUPFAM" id="SSF55681">
    <property type="entry name" value="Class II aaRS and biotin synthetases"/>
    <property type="match status" value="1"/>
</dbReference>
<dbReference type="GO" id="GO:0005524">
    <property type="term" value="F:ATP binding"/>
    <property type="evidence" value="ECO:0007669"/>
    <property type="project" value="UniProtKB-KW"/>
</dbReference>
<dbReference type="GO" id="GO:0006430">
    <property type="term" value="P:lysyl-tRNA aminoacylation"/>
    <property type="evidence" value="ECO:0007669"/>
    <property type="project" value="InterPro"/>
</dbReference>
<organism evidence="7 8">
    <name type="scientific">Litoribrevibacter albus</name>
    <dbReference type="NCBI Taxonomy" id="1473156"/>
    <lineage>
        <taxon>Bacteria</taxon>
        <taxon>Pseudomonadati</taxon>
        <taxon>Pseudomonadota</taxon>
        <taxon>Gammaproteobacteria</taxon>
        <taxon>Oceanospirillales</taxon>
        <taxon>Oceanospirillaceae</taxon>
        <taxon>Litoribrevibacter</taxon>
    </lineage>
</organism>
<evidence type="ECO:0000313" key="8">
    <source>
        <dbReference type="Proteomes" id="UP001161389"/>
    </source>
</evidence>
<evidence type="ECO:0000256" key="4">
    <source>
        <dbReference type="ARBA" id="ARBA00022840"/>
    </source>
</evidence>
<dbReference type="PANTHER" id="PTHR42918:SF6">
    <property type="entry name" value="ELONGATION FACTOR P--(R)-BETA-LYSINE LIGASE"/>
    <property type="match status" value="1"/>
</dbReference>
<keyword evidence="2 7" id="KW-0436">Ligase</keyword>
<accession>A0AA37S8R6</accession>
<evidence type="ECO:0000313" key="7">
    <source>
        <dbReference type="EMBL" id="GLQ30621.1"/>
    </source>
</evidence>
<dbReference type="Gene3D" id="3.30.930.10">
    <property type="entry name" value="Bira Bifunctional Protein, Domain 2"/>
    <property type="match status" value="1"/>
</dbReference>
<dbReference type="GO" id="GO:0005829">
    <property type="term" value="C:cytosol"/>
    <property type="evidence" value="ECO:0007669"/>
    <property type="project" value="TreeGrafter"/>
</dbReference>
<sequence length="325" mass="36546">MEQTMVENTWQASASWEGLQQRAKTLSEIRQFFADRNVLEVDTPVLMRGATTDLYLDSISAEVDVMGQRETLYFQTSPEFALKRLLATHRKSIYQIAKAFRNGEAGSRHNPEFTMLEWYRPGFTLQQLMDEVAALVGPLLSVEAVSFHSYRTLFQQYLGLDPFTSSLEQLRQCCKQQTGCDMDRESLESCLDLLMSHAIEPSLGQGELTFVYDFPAGQAALSKVAEVDGVLVAKRFELYVSGAEIANGYDELLDADEQQQRFESDNVKRAVYGKPELPWDRKLVAALAAGLPACCGVALGIERLLMVRYGYKNIADVLAFPYDRS</sequence>
<comment type="caution">
    <text evidence="7">The sequence shown here is derived from an EMBL/GenBank/DDBJ whole genome shotgun (WGS) entry which is preliminary data.</text>
</comment>
<dbReference type="InterPro" id="IPR004525">
    <property type="entry name" value="EpmA"/>
</dbReference>
<dbReference type="Proteomes" id="UP001161389">
    <property type="component" value="Unassembled WGS sequence"/>
</dbReference>
<keyword evidence="7" id="KW-0648">Protein biosynthesis</keyword>
<dbReference type="PRINTS" id="PR00982">
    <property type="entry name" value="TRNASYNTHLYS"/>
</dbReference>
<keyword evidence="7" id="KW-0251">Elongation factor</keyword>
<proteinExistence type="predicted"/>
<keyword evidence="3" id="KW-0547">Nucleotide-binding</keyword>
<reference evidence="7" key="2">
    <citation type="submission" date="2023-01" db="EMBL/GenBank/DDBJ databases">
        <title>Draft genome sequence of Litoribrevibacter albus strain NBRC 110071.</title>
        <authorList>
            <person name="Sun Q."/>
            <person name="Mori K."/>
        </authorList>
    </citation>
    <scope>NUCLEOTIDE SEQUENCE</scope>
    <source>
        <strain evidence="7">NBRC 110071</strain>
    </source>
</reference>
<evidence type="ECO:0000259" key="6">
    <source>
        <dbReference type="PROSITE" id="PS50862"/>
    </source>
</evidence>
<dbReference type="NCBIfam" id="TIGR00462">
    <property type="entry name" value="genX"/>
    <property type="match status" value="1"/>
</dbReference>
<feature type="domain" description="Aminoacyl-transfer RNA synthetases class-II family profile" evidence="6">
    <location>
        <begin position="18"/>
        <end position="321"/>
    </location>
</feature>
<evidence type="ECO:0000256" key="1">
    <source>
        <dbReference type="ARBA" id="ARBA00011738"/>
    </source>
</evidence>
<dbReference type="InterPro" id="IPR018149">
    <property type="entry name" value="Lys-tRNA-synth_II_C"/>
</dbReference>
<evidence type="ECO:0000256" key="5">
    <source>
        <dbReference type="ARBA" id="ARBA00052794"/>
    </source>
</evidence>
<dbReference type="GO" id="GO:0003746">
    <property type="term" value="F:translation elongation factor activity"/>
    <property type="evidence" value="ECO:0007669"/>
    <property type="project" value="UniProtKB-KW"/>
</dbReference>
<comment type="subunit">
    <text evidence="1">Homodimer.</text>
</comment>